<evidence type="ECO:0000259" key="1">
    <source>
        <dbReference type="Pfam" id="PF18478"/>
    </source>
</evidence>
<dbReference type="AlphaFoldDB" id="A0A2W5UID8"/>
<comment type="caution">
    <text evidence="2">The sequence shown here is derived from an EMBL/GenBank/DDBJ whole genome shotgun (WGS) entry which is preliminary data.</text>
</comment>
<evidence type="ECO:0000313" key="2">
    <source>
        <dbReference type="EMBL" id="PZR03054.1"/>
    </source>
</evidence>
<dbReference type="InterPro" id="IPR041375">
    <property type="entry name" value="VapC45_PIN-like"/>
</dbReference>
<accession>A0A2W5UID8</accession>
<proteinExistence type="predicted"/>
<dbReference type="Proteomes" id="UP000249061">
    <property type="component" value="Unassembled WGS sequence"/>
</dbReference>
<name>A0A2W5UID8_9BACT</name>
<dbReference type="Pfam" id="PF18478">
    <property type="entry name" value="PIN_10"/>
    <property type="match status" value="1"/>
</dbReference>
<gene>
    <name evidence="2" type="ORF">DI536_36430</name>
</gene>
<organism evidence="2 3">
    <name type="scientific">Archangium gephyra</name>
    <dbReference type="NCBI Taxonomy" id="48"/>
    <lineage>
        <taxon>Bacteria</taxon>
        <taxon>Pseudomonadati</taxon>
        <taxon>Myxococcota</taxon>
        <taxon>Myxococcia</taxon>
        <taxon>Myxococcales</taxon>
        <taxon>Cystobacterineae</taxon>
        <taxon>Archangiaceae</taxon>
        <taxon>Archangium</taxon>
    </lineage>
</organism>
<sequence>MPSPRFLLDRSLGGRKLVTALRDAEWDAVTLAEHFGETRAQEMRDEEWISEGTAAGFVLIAKDHHVATRPLEALAIYMHNARVVTFARGDITAEDMVALCLKFNTQIHRLATVTPPFVMSLSQHGLRRKHLNSPTA</sequence>
<dbReference type="EMBL" id="QFQP01000131">
    <property type="protein sequence ID" value="PZR03054.1"/>
    <property type="molecule type" value="Genomic_DNA"/>
</dbReference>
<protein>
    <recommendedName>
        <fullName evidence="1">VapC45 PIN like domain-containing protein</fullName>
    </recommendedName>
</protein>
<evidence type="ECO:0000313" key="3">
    <source>
        <dbReference type="Proteomes" id="UP000249061"/>
    </source>
</evidence>
<feature type="domain" description="VapC45 PIN like" evidence="1">
    <location>
        <begin position="4"/>
        <end position="87"/>
    </location>
</feature>
<reference evidence="2 3" key="1">
    <citation type="submission" date="2017-08" db="EMBL/GenBank/DDBJ databases">
        <title>Infants hospitalized years apart are colonized by the same room-sourced microbial strains.</title>
        <authorList>
            <person name="Brooks B."/>
            <person name="Olm M.R."/>
            <person name="Firek B.A."/>
            <person name="Baker R."/>
            <person name="Thomas B.C."/>
            <person name="Morowitz M.J."/>
            <person name="Banfield J.F."/>
        </authorList>
    </citation>
    <scope>NUCLEOTIDE SEQUENCE [LARGE SCALE GENOMIC DNA]</scope>
    <source>
        <strain evidence="2">S2_003_000_R2_14</strain>
    </source>
</reference>